<keyword evidence="5" id="KW-0472">Membrane</keyword>
<dbReference type="GeneID" id="54330454"/>
<dbReference type="EMBL" id="QUQM01000007">
    <property type="protein sequence ID" value="KAA8646325.1"/>
    <property type="molecule type" value="Genomic_DNA"/>
</dbReference>
<dbReference type="GO" id="GO:0005886">
    <property type="term" value="C:plasma membrane"/>
    <property type="evidence" value="ECO:0007669"/>
    <property type="project" value="TreeGrafter"/>
</dbReference>
<feature type="domain" description="Major facilitator superfamily (MFS) profile" evidence="6">
    <location>
        <begin position="1"/>
        <end position="116"/>
    </location>
</feature>
<evidence type="ECO:0000256" key="4">
    <source>
        <dbReference type="ARBA" id="ARBA00022989"/>
    </source>
</evidence>
<dbReference type="InterPro" id="IPR036259">
    <property type="entry name" value="MFS_trans_sf"/>
</dbReference>
<dbReference type="AlphaFoldDB" id="A0A4S3JAM7"/>
<dbReference type="Gene3D" id="1.20.1720.10">
    <property type="entry name" value="Multidrug resistance protein D"/>
    <property type="match status" value="1"/>
</dbReference>
<dbReference type="RefSeq" id="XP_033425686.1">
    <property type="nucleotide sequence ID" value="XM_033572371.1"/>
</dbReference>
<gene>
    <name evidence="7" type="ORF">ATNIH1004_007752</name>
    <name evidence="8" type="ORF">EYZ11_008443</name>
</gene>
<dbReference type="GO" id="GO:0022857">
    <property type="term" value="F:transmembrane transporter activity"/>
    <property type="evidence" value="ECO:0007669"/>
    <property type="project" value="InterPro"/>
</dbReference>
<sequence>MLALFMGMFTANLDSTILATAIPRITDDFHSLGDIGWYGSSAFLIFAAFQTTWGKVFKHFHLKWSYLVSQSIIEVESLICGVAPNSTILITGRAIAGIGAAVQCTPDITSWFISTQ</sequence>
<evidence type="ECO:0000313" key="7">
    <source>
        <dbReference type="EMBL" id="KAA8646325.1"/>
    </source>
</evidence>
<evidence type="ECO:0000259" key="6">
    <source>
        <dbReference type="PROSITE" id="PS50850"/>
    </source>
</evidence>
<reference evidence="8 9" key="1">
    <citation type="submission" date="2019-03" db="EMBL/GenBank/DDBJ databases">
        <title>The genome sequence of a newly discovered highly antifungal drug resistant Aspergillus species, Aspergillus tanneri NIH 1004.</title>
        <authorList>
            <person name="Mounaud S."/>
            <person name="Singh I."/>
            <person name="Joardar V."/>
            <person name="Pakala S."/>
            <person name="Pakala S."/>
            <person name="Venepally P."/>
            <person name="Hoover J."/>
            <person name="Nierman W."/>
            <person name="Chung J."/>
            <person name="Losada L."/>
        </authorList>
    </citation>
    <scope>NUCLEOTIDE SEQUENCE [LARGE SCALE GENOMIC DNA]</scope>
    <source>
        <strain evidence="8 9">NIH1004</strain>
    </source>
</reference>
<comment type="subcellular location">
    <subcellularLocation>
        <location evidence="1">Membrane</location>
        <topology evidence="1">Multi-pass membrane protein</topology>
    </subcellularLocation>
</comment>
<protein>
    <recommendedName>
        <fullName evidence="6">Major facilitator superfamily (MFS) profile domain-containing protein</fullName>
    </recommendedName>
</protein>
<name>A0A4S3JAM7_9EURO</name>
<dbReference type="SUPFAM" id="SSF103473">
    <property type="entry name" value="MFS general substrate transporter"/>
    <property type="match status" value="1"/>
</dbReference>
<dbReference type="Pfam" id="PF07690">
    <property type="entry name" value="MFS_1"/>
    <property type="match status" value="1"/>
</dbReference>
<evidence type="ECO:0000313" key="10">
    <source>
        <dbReference type="Proteomes" id="UP000324241"/>
    </source>
</evidence>
<accession>A0A4S3JAM7</accession>
<keyword evidence="2" id="KW-0813">Transport</keyword>
<keyword evidence="4" id="KW-1133">Transmembrane helix</keyword>
<dbReference type="InterPro" id="IPR011701">
    <property type="entry name" value="MFS"/>
</dbReference>
<evidence type="ECO:0000256" key="5">
    <source>
        <dbReference type="ARBA" id="ARBA00023136"/>
    </source>
</evidence>
<evidence type="ECO:0000256" key="2">
    <source>
        <dbReference type="ARBA" id="ARBA00022448"/>
    </source>
</evidence>
<reference evidence="7 10" key="2">
    <citation type="submission" date="2019-08" db="EMBL/GenBank/DDBJ databases">
        <title>The genome sequence of a newly discovered highly antifungal drug resistant Aspergillus species, Aspergillus tanneri NIH 1004.</title>
        <authorList>
            <person name="Mounaud S."/>
            <person name="Singh I."/>
            <person name="Joardar V."/>
            <person name="Pakala S."/>
            <person name="Pakala S."/>
            <person name="Venepally P."/>
            <person name="Chung J.K."/>
            <person name="Losada L."/>
            <person name="Nierman W.C."/>
        </authorList>
    </citation>
    <scope>NUCLEOTIDE SEQUENCE [LARGE SCALE GENOMIC DNA]</scope>
    <source>
        <strain evidence="7 10">NIH1004</strain>
    </source>
</reference>
<dbReference type="EMBL" id="SOSA01000360">
    <property type="protein sequence ID" value="THC92090.1"/>
    <property type="molecule type" value="Genomic_DNA"/>
</dbReference>
<evidence type="ECO:0000313" key="8">
    <source>
        <dbReference type="EMBL" id="THC92090.1"/>
    </source>
</evidence>
<dbReference type="Proteomes" id="UP000324241">
    <property type="component" value="Unassembled WGS sequence"/>
</dbReference>
<dbReference type="InterPro" id="IPR020846">
    <property type="entry name" value="MFS_dom"/>
</dbReference>
<dbReference type="PROSITE" id="PS50850">
    <property type="entry name" value="MFS"/>
    <property type="match status" value="1"/>
</dbReference>
<evidence type="ECO:0000313" key="9">
    <source>
        <dbReference type="Proteomes" id="UP000308092"/>
    </source>
</evidence>
<evidence type="ECO:0000256" key="3">
    <source>
        <dbReference type="ARBA" id="ARBA00022692"/>
    </source>
</evidence>
<dbReference type="VEuPathDB" id="FungiDB:EYZ11_008443"/>
<comment type="caution">
    <text evidence="8">The sequence shown here is derived from an EMBL/GenBank/DDBJ whole genome shotgun (WGS) entry which is preliminary data.</text>
</comment>
<organism evidence="8 9">
    <name type="scientific">Aspergillus tanneri</name>
    <dbReference type="NCBI Taxonomy" id="1220188"/>
    <lineage>
        <taxon>Eukaryota</taxon>
        <taxon>Fungi</taxon>
        <taxon>Dikarya</taxon>
        <taxon>Ascomycota</taxon>
        <taxon>Pezizomycotina</taxon>
        <taxon>Eurotiomycetes</taxon>
        <taxon>Eurotiomycetidae</taxon>
        <taxon>Eurotiales</taxon>
        <taxon>Aspergillaceae</taxon>
        <taxon>Aspergillus</taxon>
        <taxon>Aspergillus subgen. Circumdati</taxon>
    </lineage>
</organism>
<dbReference type="Proteomes" id="UP000308092">
    <property type="component" value="Unassembled WGS sequence"/>
</dbReference>
<keyword evidence="3" id="KW-0812">Transmembrane</keyword>
<keyword evidence="9" id="KW-1185">Reference proteome</keyword>
<dbReference type="PANTHER" id="PTHR23501">
    <property type="entry name" value="MAJOR FACILITATOR SUPERFAMILY"/>
    <property type="match status" value="1"/>
</dbReference>
<dbReference type="OrthoDB" id="10021397at2759"/>
<evidence type="ECO:0000256" key="1">
    <source>
        <dbReference type="ARBA" id="ARBA00004141"/>
    </source>
</evidence>
<proteinExistence type="predicted"/>
<dbReference type="PANTHER" id="PTHR23501:SF177">
    <property type="entry name" value="MAJOR FACILITATOR SUPERFAMILY (MFS) PROFILE DOMAIN-CONTAINING PROTEIN-RELATED"/>
    <property type="match status" value="1"/>
</dbReference>